<dbReference type="STRING" id="55188.A0A2H5MYS6"/>
<name>A0A2H5MYS6_CITUN</name>
<dbReference type="Proteomes" id="UP000236630">
    <property type="component" value="Unassembled WGS sequence"/>
</dbReference>
<sequence length="184" mass="20760">MIPILAVAGWVDWKYKDLQCEEVWESGSLDLCELLYAFESGCVIPILLGVGRRPVIPISSSNPDQIEKALVDVHNRTIQQGKQLQLLIIILLDASRLNMQYFENAALKINAKVVASMDWPEVIMYKGLVSAQAHHEEIIQGLYKSIQDPQEGFSSWRNYQAISISLDGGLCWSIKRFVIPGRVF</sequence>
<accession>A0A2H5MYS6</accession>
<protein>
    <submittedName>
        <fullName evidence="1">Uncharacterized protein</fullName>
    </submittedName>
</protein>
<evidence type="ECO:0000313" key="2">
    <source>
        <dbReference type="Proteomes" id="UP000236630"/>
    </source>
</evidence>
<reference evidence="1 2" key="1">
    <citation type="journal article" date="2017" name="Front. Genet.">
        <title>Draft sequencing of the heterozygous diploid genome of Satsuma (Citrus unshiu Marc.) using a hybrid assembly approach.</title>
        <authorList>
            <person name="Shimizu T."/>
            <person name="Tanizawa Y."/>
            <person name="Mochizuki T."/>
            <person name="Nagasaki H."/>
            <person name="Yoshioka T."/>
            <person name="Toyoda A."/>
            <person name="Fujiyama A."/>
            <person name="Kaminuma E."/>
            <person name="Nakamura Y."/>
        </authorList>
    </citation>
    <scope>NUCLEOTIDE SEQUENCE [LARGE SCALE GENOMIC DNA]</scope>
    <source>
        <strain evidence="2">cv. Miyagawa wase</strain>
    </source>
</reference>
<dbReference type="AlphaFoldDB" id="A0A2H5MYS6"/>
<dbReference type="EMBL" id="BDQV01001465">
    <property type="protein sequence ID" value="GAY33174.1"/>
    <property type="molecule type" value="Genomic_DNA"/>
</dbReference>
<comment type="caution">
    <text evidence="1">The sequence shown here is derived from an EMBL/GenBank/DDBJ whole genome shotgun (WGS) entry which is preliminary data.</text>
</comment>
<keyword evidence="2" id="KW-1185">Reference proteome</keyword>
<evidence type="ECO:0000313" key="1">
    <source>
        <dbReference type="EMBL" id="GAY33174.1"/>
    </source>
</evidence>
<proteinExistence type="predicted"/>
<organism evidence="1 2">
    <name type="scientific">Citrus unshiu</name>
    <name type="common">Satsuma mandarin</name>
    <name type="synonym">Citrus nobilis var. unshiu</name>
    <dbReference type="NCBI Taxonomy" id="55188"/>
    <lineage>
        <taxon>Eukaryota</taxon>
        <taxon>Viridiplantae</taxon>
        <taxon>Streptophyta</taxon>
        <taxon>Embryophyta</taxon>
        <taxon>Tracheophyta</taxon>
        <taxon>Spermatophyta</taxon>
        <taxon>Magnoliopsida</taxon>
        <taxon>eudicotyledons</taxon>
        <taxon>Gunneridae</taxon>
        <taxon>Pentapetalae</taxon>
        <taxon>rosids</taxon>
        <taxon>malvids</taxon>
        <taxon>Sapindales</taxon>
        <taxon>Rutaceae</taxon>
        <taxon>Aurantioideae</taxon>
        <taxon>Citrus</taxon>
    </lineage>
</organism>
<gene>
    <name evidence="1" type="ORF">CUMW_274710</name>
</gene>